<feature type="compositionally biased region" description="Pro residues" evidence="1">
    <location>
        <begin position="343"/>
        <end position="397"/>
    </location>
</feature>
<organism evidence="2 3">
    <name type="scientific">Leucosporidium creatinivorum</name>
    <dbReference type="NCBI Taxonomy" id="106004"/>
    <lineage>
        <taxon>Eukaryota</taxon>
        <taxon>Fungi</taxon>
        <taxon>Dikarya</taxon>
        <taxon>Basidiomycota</taxon>
        <taxon>Pucciniomycotina</taxon>
        <taxon>Microbotryomycetes</taxon>
        <taxon>Leucosporidiales</taxon>
        <taxon>Leucosporidium</taxon>
    </lineage>
</organism>
<comment type="caution">
    <text evidence="2">The sequence shown here is derived from an EMBL/GenBank/DDBJ whole genome shotgun (WGS) entry which is preliminary data.</text>
</comment>
<keyword evidence="3" id="KW-1185">Reference proteome</keyword>
<gene>
    <name evidence="2" type="ORF">BCR35DRAFT_351969</name>
</gene>
<reference evidence="2 3" key="1">
    <citation type="submission" date="2016-07" db="EMBL/GenBank/DDBJ databases">
        <title>Pervasive Adenine N6-methylation of Active Genes in Fungi.</title>
        <authorList>
            <consortium name="DOE Joint Genome Institute"/>
            <person name="Mondo S.J."/>
            <person name="Dannebaum R.O."/>
            <person name="Kuo R.C."/>
            <person name="Labutti K."/>
            <person name="Haridas S."/>
            <person name="Kuo A."/>
            <person name="Salamov A."/>
            <person name="Ahrendt S.R."/>
            <person name="Lipzen A."/>
            <person name="Sullivan W."/>
            <person name="Andreopoulos W.B."/>
            <person name="Clum A."/>
            <person name="Lindquist E."/>
            <person name="Daum C."/>
            <person name="Ramamoorthy G.K."/>
            <person name="Gryganskyi A."/>
            <person name="Culley D."/>
            <person name="Magnuson J.K."/>
            <person name="James T.Y."/>
            <person name="O'Malley M.A."/>
            <person name="Stajich J.E."/>
            <person name="Spatafora J.W."/>
            <person name="Visel A."/>
            <person name="Grigoriev I.V."/>
        </authorList>
    </citation>
    <scope>NUCLEOTIDE SEQUENCE [LARGE SCALE GENOMIC DNA]</scope>
    <source>
        <strain evidence="2 3">62-1032</strain>
    </source>
</reference>
<proteinExistence type="predicted"/>
<dbReference type="OrthoDB" id="2533563at2759"/>
<dbReference type="STRING" id="106004.A0A1Y2FHT4"/>
<name>A0A1Y2FHT4_9BASI</name>
<sequence length="524" mass="57035">MSWNSRAPLHRNSGAFAFGGPSAAPFSFAPAVAPSPTSTAVPISGTLRLGQSVDFVWDVVTSTKDGRARIILPSSTELHSSVFEGTWSLYLTCKENKPGLTSVMVSLFQTVGVSEERKPWPSMVVKVEDLEGLPRWDPIEEEVGGVKTEQGQRHGRFSVTRPSGVAPKRFRIILEVGRRDPSRALASVEEERVASLKLDGAKSYISHTSTRHPFDVCFKFPSTNTEIWETSTFLKQQSPYFANLLTSEFVEGTATSSSKKRKVTGEGSTTVEKPTSTSDSPFDDSDDETDRALAQDKRDEPSCELPIHEITITSASFTTYRAVLCYLRTGYIKFSKLSSSSSPDPPPSSSAPAPADSPFPIIPGEPLPLLPFGEPPTDVPPPPLPSPPPVSFSPSPTPFSSSTPTAVCLNPKPAFEDPLLAPPPTVSPKSIYRLAHLLEHLALQSLALQEIASQLTTANVAIELFGDVARAYPEVWKLEMDYCVKHWAEVKDSAAMKEIEGLVEREELPGGGRVLMELAKRLRT</sequence>
<dbReference type="AlphaFoldDB" id="A0A1Y2FHT4"/>
<dbReference type="Gene3D" id="3.30.710.10">
    <property type="entry name" value="Potassium Channel Kv1.1, Chain A"/>
    <property type="match status" value="1"/>
</dbReference>
<evidence type="ECO:0000313" key="3">
    <source>
        <dbReference type="Proteomes" id="UP000193467"/>
    </source>
</evidence>
<accession>A0A1Y2FHT4</accession>
<evidence type="ECO:0000256" key="1">
    <source>
        <dbReference type="SAM" id="MobiDB-lite"/>
    </source>
</evidence>
<feature type="region of interest" description="Disordered" evidence="1">
    <location>
        <begin position="337"/>
        <end position="398"/>
    </location>
</feature>
<feature type="region of interest" description="Disordered" evidence="1">
    <location>
        <begin position="255"/>
        <end position="301"/>
    </location>
</feature>
<dbReference type="Proteomes" id="UP000193467">
    <property type="component" value="Unassembled WGS sequence"/>
</dbReference>
<protein>
    <recommendedName>
        <fullName evidence="4">BTB domain-containing protein</fullName>
    </recommendedName>
</protein>
<evidence type="ECO:0008006" key="4">
    <source>
        <dbReference type="Google" id="ProtNLM"/>
    </source>
</evidence>
<dbReference type="InterPro" id="IPR011333">
    <property type="entry name" value="SKP1/BTB/POZ_sf"/>
</dbReference>
<dbReference type="InParanoid" id="A0A1Y2FHT4"/>
<dbReference type="EMBL" id="MCGR01000019">
    <property type="protein sequence ID" value="ORY83499.1"/>
    <property type="molecule type" value="Genomic_DNA"/>
</dbReference>
<evidence type="ECO:0000313" key="2">
    <source>
        <dbReference type="EMBL" id="ORY83499.1"/>
    </source>
</evidence>
<feature type="compositionally biased region" description="Basic and acidic residues" evidence="1">
    <location>
        <begin position="290"/>
        <end position="301"/>
    </location>
</feature>